<dbReference type="PANTHER" id="PTHR37984:SF5">
    <property type="entry name" value="PROTEIN NYNRIN-LIKE"/>
    <property type="match status" value="1"/>
</dbReference>
<keyword evidence="4" id="KW-1185">Reference proteome</keyword>
<dbReference type="InterPro" id="IPR001584">
    <property type="entry name" value="Integrase_cat-core"/>
</dbReference>
<dbReference type="Proteomes" id="UP001279734">
    <property type="component" value="Unassembled WGS sequence"/>
</dbReference>
<sequence length="281" mass="32245">MKYDAMDFVRRCESCQLHSNMSHRPHTDLRALQSPWSFAQWGLDILGPFSLTPGQRKFLIIGINYFTKWVEAVLLAKITEQNATEFLRQNIVCRFGVPECVVTDNGTQFTGKRFTKYCASLRINLVHTSVAYPQANGQVEVTNRTILHRQKTKLESSEGSWVHELPSILWSYRTTPREPTRETPFNLCYGVEAVIPIEVCLTSPRVGCFSATDNNQRLRESLDALEEVRDQARLRKAIYQQRVARYYNKKVKARQFEVGDLVLRSVETTGKIAGRNKLSPN</sequence>
<accession>A0AAD3TM20</accession>
<protein>
    <recommendedName>
        <fullName evidence="2">Integrase catalytic domain-containing protein</fullName>
    </recommendedName>
</protein>
<proteinExistence type="predicted"/>
<evidence type="ECO:0000313" key="3">
    <source>
        <dbReference type="EMBL" id="GMH31594.1"/>
    </source>
</evidence>
<dbReference type="PANTHER" id="PTHR37984">
    <property type="entry name" value="PROTEIN CBG26694"/>
    <property type="match status" value="1"/>
</dbReference>
<dbReference type="PROSITE" id="PS50994">
    <property type="entry name" value="INTEGRASE"/>
    <property type="match status" value="1"/>
</dbReference>
<dbReference type="Pfam" id="PF00665">
    <property type="entry name" value="rve"/>
    <property type="match status" value="1"/>
</dbReference>
<evidence type="ECO:0000256" key="1">
    <source>
        <dbReference type="SAM" id="Coils"/>
    </source>
</evidence>
<gene>
    <name evidence="3" type="ORF">Nepgr_033438</name>
</gene>
<dbReference type="SUPFAM" id="SSF53098">
    <property type="entry name" value="Ribonuclease H-like"/>
    <property type="match status" value="1"/>
</dbReference>
<feature type="coiled-coil region" evidence="1">
    <location>
        <begin position="215"/>
        <end position="242"/>
    </location>
</feature>
<dbReference type="GO" id="GO:0015074">
    <property type="term" value="P:DNA integration"/>
    <property type="evidence" value="ECO:0007669"/>
    <property type="project" value="InterPro"/>
</dbReference>
<dbReference type="InterPro" id="IPR036397">
    <property type="entry name" value="RNaseH_sf"/>
</dbReference>
<reference evidence="3" key="1">
    <citation type="submission" date="2023-05" db="EMBL/GenBank/DDBJ databases">
        <title>Nepenthes gracilis genome sequencing.</title>
        <authorList>
            <person name="Fukushima K."/>
        </authorList>
    </citation>
    <scope>NUCLEOTIDE SEQUENCE</scope>
    <source>
        <strain evidence="3">SING2019-196</strain>
    </source>
</reference>
<feature type="domain" description="Integrase catalytic" evidence="2">
    <location>
        <begin position="31"/>
        <end position="192"/>
    </location>
</feature>
<organism evidence="3 4">
    <name type="scientific">Nepenthes gracilis</name>
    <name type="common">Slender pitcher plant</name>
    <dbReference type="NCBI Taxonomy" id="150966"/>
    <lineage>
        <taxon>Eukaryota</taxon>
        <taxon>Viridiplantae</taxon>
        <taxon>Streptophyta</taxon>
        <taxon>Embryophyta</taxon>
        <taxon>Tracheophyta</taxon>
        <taxon>Spermatophyta</taxon>
        <taxon>Magnoliopsida</taxon>
        <taxon>eudicotyledons</taxon>
        <taxon>Gunneridae</taxon>
        <taxon>Pentapetalae</taxon>
        <taxon>Caryophyllales</taxon>
        <taxon>Nepenthaceae</taxon>
        <taxon>Nepenthes</taxon>
    </lineage>
</organism>
<dbReference type="GO" id="GO:0003676">
    <property type="term" value="F:nucleic acid binding"/>
    <property type="evidence" value="ECO:0007669"/>
    <property type="project" value="InterPro"/>
</dbReference>
<dbReference type="InterPro" id="IPR050951">
    <property type="entry name" value="Retrovirus_Pol_polyprotein"/>
</dbReference>
<evidence type="ECO:0000259" key="2">
    <source>
        <dbReference type="PROSITE" id="PS50994"/>
    </source>
</evidence>
<dbReference type="EMBL" id="BSYO01000040">
    <property type="protein sequence ID" value="GMH31594.1"/>
    <property type="molecule type" value="Genomic_DNA"/>
</dbReference>
<dbReference type="InterPro" id="IPR012337">
    <property type="entry name" value="RNaseH-like_sf"/>
</dbReference>
<dbReference type="Gene3D" id="3.30.420.10">
    <property type="entry name" value="Ribonuclease H-like superfamily/Ribonuclease H"/>
    <property type="match status" value="1"/>
</dbReference>
<name>A0AAD3TM20_NEPGR</name>
<dbReference type="AlphaFoldDB" id="A0AAD3TM20"/>
<comment type="caution">
    <text evidence="3">The sequence shown here is derived from an EMBL/GenBank/DDBJ whole genome shotgun (WGS) entry which is preliminary data.</text>
</comment>
<keyword evidence="1" id="KW-0175">Coiled coil</keyword>
<evidence type="ECO:0000313" key="4">
    <source>
        <dbReference type="Proteomes" id="UP001279734"/>
    </source>
</evidence>